<dbReference type="PANTHER" id="PTHR46082:SF11">
    <property type="entry name" value="AAA+ ATPASE DOMAIN-CONTAINING PROTEIN-RELATED"/>
    <property type="match status" value="1"/>
</dbReference>
<dbReference type="Gene3D" id="3.40.50.1580">
    <property type="entry name" value="Nucleoside phosphorylase domain"/>
    <property type="match status" value="1"/>
</dbReference>
<protein>
    <recommendedName>
        <fullName evidence="1">Nucleoside phosphorylase domain-containing protein</fullName>
    </recommendedName>
</protein>
<gene>
    <name evidence="2" type="ORF">N7492_004909</name>
</gene>
<accession>A0A9W9LR62</accession>
<dbReference type="GO" id="GO:0003824">
    <property type="term" value="F:catalytic activity"/>
    <property type="evidence" value="ECO:0007669"/>
    <property type="project" value="InterPro"/>
</dbReference>
<comment type="caution">
    <text evidence="2">The sequence shown here is derived from an EMBL/GenBank/DDBJ whole genome shotgun (WGS) entry which is preliminary data.</text>
</comment>
<sequence>MGKALEDSICEQSGFLQPPPRLVMTALSNLKSDPYLPQAPLHRFIQEVAACRREYRHSGPEYDRLFSSQYAHDSTHTTCDFCSVAHICPRKTRSGHHPRIHCGIIASGNRVMKDAKLRDQWSREKNVLCFEMEAAGIMNTIPWLVIRGICDYSDSHQDKRFQRYAAATAASYAKLLLSYMKDSMDVNGTALRSVPG</sequence>
<dbReference type="SUPFAM" id="SSF53167">
    <property type="entry name" value="Purine and uridine phosphorylases"/>
    <property type="match status" value="1"/>
</dbReference>
<organism evidence="2 3">
    <name type="scientific">Penicillium capsulatum</name>
    <dbReference type="NCBI Taxonomy" id="69766"/>
    <lineage>
        <taxon>Eukaryota</taxon>
        <taxon>Fungi</taxon>
        <taxon>Dikarya</taxon>
        <taxon>Ascomycota</taxon>
        <taxon>Pezizomycotina</taxon>
        <taxon>Eurotiomycetes</taxon>
        <taxon>Eurotiomycetidae</taxon>
        <taxon>Eurotiales</taxon>
        <taxon>Aspergillaceae</taxon>
        <taxon>Penicillium</taxon>
    </lineage>
</organism>
<dbReference type="GO" id="GO:0009116">
    <property type="term" value="P:nucleoside metabolic process"/>
    <property type="evidence" value="ECO:0007669"/>
    <property type="project" value="InterPro"/>
</dbReference>
<name>A0A9W9LR62_9EURO</name>
<reference evidence="2" key="2">
    <citation type="journal article" date="2023" name="IMA Fungus">
        <title>Comparative genomic study of the Penicillium genus elucidates a diverse pangenome and 15 lateral gene transfer events.</title>
        <authorList>
            <person name="Petersen C."/>
            <person name="Sorensen T."/>
            <person name="Nielsen M.R."/>
            <person name="Sondergaard T.E."/>
            <person name="Sorensen J.L."/>
            <person name="Fitzpatrick D.A."/>
            <person name="Frisvad J.C."/>
            <person name="Nielsen K.L."/>
        </authorList>
    </citation>
    <scope>NUCLEOTIDE SEQUENCE</scope>
    <source>
        <strain evidence="2">IBT 21917</strain>
    </source>
</reference>
<dbReference type="InterPro" id="IPR053137">
    <property type="entry name" value="NLR-like"/>
</dbReference>
<reference evidence="2" key="1">
    <citation type="submission" date="2022-11" db="EMBL/GenBank/DDBJ databases">
        <authorList>
            <person name="Petersen C."/>
        </authorList>
    </citation>
    <scope>NUCLEOTIDE SEQUENCE</scope>
    <source>
        <strain evidence="2">IBT 21917</strain>
    </source>
</reference>
<dbReference type="OrthoDB" id="1658288at2759"/>
<dbReference type="AlphaFoldDB" id="A0A9W9LR62"/>
<evidence type="ECO:0000313" key="3">
    <source>
        <dbReference type="Proteomes" id="UP001146351"/>
    </source>
</evidence>
<dbReference type="EMBL" id="JAPQKO010000003">
    <property type="protein sequence ID" value="KAJ5172316.1"/>
    <property type="molecule type" value="Genomic_DNA"/>
</dbReference>
<dbReference type="PANTHER" id="PTHR46082">
    <property type="entry name" value="ATP/GTP-BINDING PROTEIN-RELATED"/>
    <property type="match status" value="1"/>
</dbReference>
<feature type="domain" description="Nucleoside phosphorylase" evidence="1">
    <location>
        <begin position="55"/>
        <end position="170"/>
    </location>
</feature>
<dbReference type="Proteomes" id="UP001146351">
    <property type="component" value="Unassembled WGS sequence"/>
</dbReference>
<keyword evidence="3" id="KW-1185">Reference proteome</keyword>
<evidence type="ECO:0000259" key="1">
    <source>
        <dbReference type="Pfam" id="PF01048"/>
    </source>
</evidence>
<dbReference type="InterPro" id="IPR035994">
    <property type="entry name" value="Nucleoside_phosphorylase_sf"/>
</dbReference>
<proteinExistence type="predicted"/>
<dbReference type="Pfam" id="PF01048">
    <property type="entry name" value="PNP_UDP_1"/>
    <property type="match status" value="1"/>
</dbReference>
<dbReference type="InterPro" id="IPR000845">
    <property type="entry name" value="Nucleoside_phosphorylase_d"/>
</dbReference>
<evidence type="ECO:0000313" key="2">
    <source>
        <dbReference type="EMBL" id="KAJ5172316.1"/>
    </source>
</evidence>